<gene>
    <name evidence="1" type="ORF">ARY78_10275</name>
</gene>
<comment type="caution">
    <text evidence="1">The sequence shown here is derived from an EMBL/GenBank/DDBJ whole genome shotgun (WGS) entry which is preliminary data.</text>
</comment>
<protein>
    <submittedName>
        <fullName evidence="1">Uncharacterized protein</fullName>
    </submittedName>
</protein>
<name>A0A9P1WVC0_LISMN</name>
<evidence type="ECO:0000313" key="1">
    <source>
        <dbReference type="EMBL" id="EAC5550815.1"/>
    </source>
</evidence>
<dbReference type="Proteomes" id="UP000365297">
    <property type="component" value="Unassembled WGS sequence"/>
</dbReference>
<sequence length="102" mass="11904">MKTIANEYKEYINEHILEQAENDQFGIQQTIYKFDNDYGASVIKEFMGPGVELAVIQFTNDKNWELEYSTSVTNDVLRNLTPEQLIEKLEEIKNLLDLEEQA</sequence>
<proteinExistence type="predicted"/>
<dbReference type="EMBL" id="AAAIXK010000005">
    <property type="protein sequence ID" value="EAC5550815.1"/>
    <property type="molecule type" value="Genomic_DNA"/>
</dbReference>
<reference evidence="1 2" key="1">
    <citation type="submission" date="2018-06" db="EMBL/GenBank/DDBJ databases">
        <authorList>
            <consortium name="GenomeTrakr: Next Generation Sequencing Network for Food Pathogen Tracability"/>
        </authorList>
    </citation>
    <scope>NUCLEOTIDE SEQUENCE [LARGE SCALE GENOMIC DNA]</scope>
    <source>
        <strain evidence="1 2">FDA00007096</strain>
    </source>
</reference>
<organism evidence="1 2">
    <name type="scientific">Listeria monocytogenes</name>
    <dbReference type="NCBI Taxonomy" id="1639"/>
    <lineage>
        <taxon>Bacteria</taxon>
        <taxon>Bacillati</taxon>
        <taxon>Bacillota</taxon>
        <taxon>Bacilli</taxon>
        <taxon>Bacillales</taxon>
        <taxon>Listeriaceae</taxon>
        <taxon>Listeria</taxon>
    </lineage>
</organism>
<evidence type="ECO:0000313" key="2">
    <source>
        <dbReference type="Proteomes" id="UP000365297"/>
    </source>
</evidence>
<accession>A0A9P1WVC0</accession>
<dbReference type="AlphaFoldDB" id="A0A9P1WVC0"/>